<evidence type="ECO:0000256" key="2">
    <source>
        <dbReference type="ARBA" id="ARBA00013017"/>
    </source>
</evidence>
<sequence length="219" mass="24572">MKNLREQTEAQIKKSRNGNPQFMEAVDQVIEAARQFEEGKNALALGEVAPSFELPNFDGASIKLADLLAKGAVVLSFYRGSWCPYCNLELKALQAHLPEIRELGAELVFVTPQTPDMSLAQSEKDVIEFPVLSDQGAEVAARYGVAWKVPEVILEHMRLDRKLDLEMINNGNGEVLPIPAIFVLDRYGVVVWKYVDVDYRKRAEPAEMIEALRKLSDVK</sequence>
<keyword evidence="6" id="KW-1015">Disulfide bond</keyword>
<evidence type="ECO:0000313" key="13">
    <source>
        <dbReference type="EMBL" id="MFD2276781.1"/>
    </source>
</evidence>
<evidence type="ECO:0000256" key="9">
    <source>
        <dbReference type="ARBA" id="ARBA00038489"/>
    </source>
</evidence>
<dbReference type="InterPro" id="IPR000866">
    <property type="entry name" value="AhpC/TSA"/>
</dbReference>
<gene>
    <name evidence="13" type="ORF">ACFSQZ_09900</name>
</gene>
<keyword evidence="4" id="KW-0049">Antioxidant</keyword>
<dbReference type="SUPFAM" id="SSF52833">
    <property type="entry name" value="Thioredoxin-like"/>
    <property type="match status" value="1"/>
</dbReference>
<evidence type="ECO:0000256" key="1">
    <source>
        <dbReference type="ARBA" id="ARBA00003330"/>
    </source>
</evidence>
<dbReference type="Gene3D" id="3.40.30.10">
    <property type="entry name" value="Glutaredoxin"/>
    <property type="match status" value="1"/>
</dbReference>
<evidence type="ECO:0000256" key="7">
    <source>
        <dbReference type="ARBA" id="ARBA00023284"/>
    </source>
</evidence>
<dbReference type="PANTHER" id="PTHR42801:SF7">
    <property type="entry name" value="SLL1159 PROTEIN"/>
    <property type="match status" value="1"/>
</dbReference>
<dbReference type="RefSeq" id="WP_377095726.1">
    <property type="nucleotide sequence ID" value="NZ_JBHSJM010000001.1"/>
</dbReference>
<feature type="domain" description="Thioredoxin" evidence="12">
    <location>
        <begin position="43"/>
        <end position="217"/>
    </location>
</feature>
<evidence type="ECO:0000256" key="8">
    <source>
        <dbReference type="ARBA" id="ARBA00032824"/>
    </source>
</evidence>
<evidence type="ECO:0000313" key="14">
    <source>
        <dbReference type="Proteomes" id="UP001597297"/>
    </source>
</evidence>
<keyword evidence="7" id="KW-0676">Redox-active center</keyword>
<protein>
    <recommendedName>
        <fullName evidence="2">thioredoxin-dependent peroxiredoxin</fullName>
        <ecNumber evidence="2">1.11.1.24</ecNumber>
    </recommendedName>
    <alternativeName>
        <fullName evidence="8">Thioredoxin peroxidase</fullName>
    </alternativeName>
    <alternativeName>
        <fullName evidence="10">Thioredoxin-dependent peroxiredoxin Bcp</fullName>
    </alternativeName>
</protein>
<comment type="similarity">
    <text evidence="9">Belongs to the peroxiredoxin family. BCP/PrxQ subfamily.</text>
</comment>
<keyword evidence="14" id="KW-1185">Reference proteome</keyword>
<dbReference type="EC" id="1.11.1.24" evidence="2"/>
<accession>A0ABW5E2F7</accession>
<reference evidence="14" key="1">
    <citation type="journal article" date="2019" name="Int. J. Syst. Evol. Microbiol.">
        <title>The Global Catalogue of Microorganisms (GCM) 10K type strain sequencing project: providing services to taxonomists for standard genome sequencing and annotation.</title>
        <authorList>
            <consortium name="The Broad Institute Genomics Platform"/>
            <consortium name="The Broad Institute Genome Sequencing Center for Infectious Disease"/>
            <person name="Wu L."/>
            <person name="Ma J."/>
        </authorList>
    </citation>
    <scope>NUCLEOTIDE SEQUENCE [LARGE SCALE GENOMIC DNA]</scope>
    <source>
        <strain evidence="14">JCM 16545</strain>
    </source>
</reference>
<keyword evidence="5" id="KW-0560">Oxidoreductase</keyword>
<dbReference type="InterPro" id="IPR050924">
    <property type="entry name" value="Peroxiredoxin_BCP/PrxQ"/>
</dbReference>
<evidence type="ECO:0000256" key="6">
    <source>
        <dbReference type="ARBA" id="ARBA00023157"/>
    </source>
</evidence>
<dbReference type="PROSITE" id="PS51352">
    <property type="entry name" value="THIOREDOXIN_2"/>
    <property type="match status" value="1"/>
</dbReference>
<keyword evidence="3" id="KW-0575">Peroxidase</keyword>
<name>A0ABW5E2F7_9BACT</name>
<evidence type="ECO:0000256" key="10">
    <source>
        <dbReference type="ARBA" id="ARBA00042639"/>
    </source>
</evidence>
<organism evidence="13 14">
    <name type="scientific">Rubritalea spongiae</name>
    <dbReference type="NCBI Taxonomy" id="430797"/>
    <lineage>
        <taxon>Bacteria</taxon>
        <taxon>Pseudomonadati</taxon>
        <taxon>Verrucomicrobiota</taxon>
        <taxon>Verrucomicrobiia</taxon>
        <taxon>Verrucomicrobiales</taxon>
        <taxon>Rubritaleaceae</taxon>
        <taxon>Rubritalea</taxon>
    </lineage>
</organism>
<dbReference type="CDD" id="cd02970">
    <property type="entry name" value="PRX_like2"/>
    <property type="match status" value="1"/>
</dbReference>
<evidence type="ECO:0000256" key="11">
    <source>
        <dbReference type="ARBA" id="ARBA00049091"/>
    </source>
</evidence>
<proteinExistence type="inferred from homology"/>
<dbReference type="EMBL" id="JBHUJC010000027">
    <property type="protein sequence ID" value="MFD2276781.1"/>
    <property type="molecule type" value="Genomic_DNA"/>
</dbReference>
<evidence type="ECO:0000256" key="4">
    <source>
        <dbReference type="ARBA" id="ARBA00022862"/>
    </source>
</evidence>
<evidence type="ECO:0000256" key="5">
    <source>
        <dbReference type="ARBA" id="ARBA00023002"/>
    </source>
</evidence>
<dbReference type="Pfam" id="PF00578">
    <property type="entry name" value="AhpC-TSA"/>
    <property type="match status" value="1"/>
</dbReference>
<evidence type="ECO:0000256" key="3">
    <source>
        <dbReference type="ARBA" id="ARBA00022559"/>
    </source>
</evidence>
<comment type="function">
    <text evidence="1">Thiol-specific peroxidase that catalyzes the reduction of hydrogen peroxide and organic hydroperoxides to water and alcohols, respectively. Plays a role in cell protection against oxidative stress by detoxifying peroxides and as sensor of hydrogen peroxide-mediated signaling events.</text>
</comment>
<comment type="catalytic activity">
    <reaction evidence="11">
        <text>a hydroperoxide + [thioredoxin]-dithiol = an alcohol + [thioredoxin]-disulfide + H2O</text>
        <dbReference type="Rhea" id="RHEA:62620"/>
        <dbReference type="Rhea" id="RHEA-COMP:10698"/>
        <dbReference type="Rhea" id="RHEA-COMP:10700"/>
        <dbReference type="ChEBI" id="CHEBI:15377"/>
        <dbReference type="ChEBI" id="CHEBI:29950"/>
        <dbReference type="ChEBI" id="CHEBI:30879"/>
        <dbReference type="ChEBI" id="CHEBI:35924"/>
        <dbReference type="ChEBI" id="CHEBI:50058"/>
        <dbReference type="EC" id="1.11.1.24"/>
    </reaction>
</comment>
<dbReference type="PANTHER" id="PTHR42801">
    <property type="entry name" value="THIOREDOXIN-DEPENDENT PEROXIDE REDUCTASE"/>
    <property type="match status" value="1"/>
</dbReference>
<dbReference type="InterPro" id="IPR013766">
    <property type="entry name" value="Thioredoxin_domain"/>
</dbReference>
<dbReference type="InterPro" id="IPR036249">
    <property type="entry name" value="Thioredoxin-like_sf"/>
</dbReference>
<dbReference type="Proteomes" id="UP001597297">
    <property type="component" value="Unassembled WGS sequence"/>
</dbReference>
<comment type="caution">
    <text evidence="13">The sequence shown here is derived from an EMBL/GenBank/DDBJ whole genome shotgun (WGS) entry which is preliminary data.</text>
</comment>
<evidence type="ECO:0000259" key="12">
    <source>
        <dbReference type="PROSITE" id="PS51352"/>
    </source>
</evidence>